<keyword evidence="14 18" id="KW-0961">Cell wall biogenesis/degradation</keyword>
<dbReference type="CDD" id="cd02540">
    <property type="entry name" value="GT2_GlmU_N_bac"/>
    <property type="match status" value="1"/>
</dbReference>
<feature type="binding site" evidence="18">
    <location>
        <position position="226"/>
    </location>
    <ligand>
        <name>UDP-N-acetyl-alpha-D-glucosamine</name>
        <dbReference type="ChEBI" id="CHEBI:57705"/>
    </ligand>
</feature>
<comment type="pathway">
    <text evidence="18">Nucleotide-sugar biosynthesis; UDP-N-acetyl-alpha-D-glucosamine biosynthesis; N-acetyl-alpha-D-glucosamine 1-phosphate from alpha-D-glucosamine 6-phosphate (route II): step 2/2.</text>
</comment>
<organism evidence="20">
    <name type="scientific">Ammonifex degensii</name>
    <dbReference type="NCBI Taxonomy" id="42838"/>
    <lineage>
        <taxon>Bacteria</taxon>
        <taxon>Bacillati</taxon>
        <taxon>Bacillota</taxon>
        <taxon>Clostridia</taxon>
        <taxon>Thermoanaerobacterales</taxon>
        <taxon>Thermoanaerobacteraceae</taxon>
        <taxon>Ammonifex</taxon>
    </lineage>
</organism>
<evidence type="ECO:0000256" key="8">
    <source>
        <dbReference type="ARBA" id="ARBA00022737"/>
    </source>
</evidence>
<evidence type="ECO:0000256" key="13">
    <source>
        <dbReference type="ARBA" id="ARBA00023315"/>
    </source>
</evidence>
<keyword evidence="5 18" id="KW-0808">Transferase</keyword>
<feature type="binding site" evidence="18">
    <location>
        <position position="22"/>
    </location>
    <ligand>
        <name>UDP-N-acetyl-alpha-D-glucosamine</name>
        <dbReference type="ChEBI" id="CHEBI:57705"/>
    </ligand>
</feature>
<dbReference type="PANTHER" id="PTHR43584:SF3">
    <property type="entry name" value="BIFUNCTIONAL PROTEIN GLMU"/>
    <property type="match status" value="1"/>
</dbReference>
<evidence type="ECO:0000256" key="15">
    <source>
        <dbReference type="ARBA" id="ARBA00048247"/>
    </source>
</evidence>
<comment type="function">
    <text evidence="17 18">Catalyzes the last two sequential reactions in the de novo biosynthetic pathway for UDP-N-acetylglucosamine (UDP-GlcNAc). The C-terminal domain catalyzes the transfer of acetyl group from acetyl coenzyme A to glucosamine-1-phosphate (GlcN-1-P) to produce N-acetylglucosamine-1-phosphate (GlcNAc-1-P), which is converted into UDP-GlcNAc by the transfer of uridine 5-monophosphate (from uridine 5-triphosphate), a reaction catalyzed by the N-terminal domain.</text>
</comment>
<feature type="domain" description="MobA-like NTP transferase" evidence="19">
    <location>
        <begin position="5"/>
        <end position="144"/>
    </location>
</feature>
<dbReference type="PANTHER" id="PTHR43584">
    <property type="entry name" value="NUCLEOTIDYL TRANSFERASE"/>
    <property type="match status" value="1"/>
</dbReference>
<dbReference type="GO" id="GO:0009252">
    <property type="term" value="P:peptidoglycan biosynthetic process"/>
    <property type="evidence" value="ECO:0007669"/>
    <property type="project" value="UniProtKB-UniRule"/>
</dbReference>
<comment type="pathway">
    <text evidence="18">Bacterial outer membrane biogenesis; LPS lipid A biosynthesis.</text>
</comment>
<evidence type="ECO:0000256" key="7">
    <source>
        <dbReference type="ARBA" id="ARBA00022723"/>
    </source>
</evidence>
<comment type="cofactor">
    <cofactor evidence="18">
        <name>Mg(2+)</name>
        <dbReference type="ChEBI" id="CHEBI:18420"/>
    </cofactor>
    <text evidence="18">Binds 1 Mg(2+) ion per subunit.</text>
</comment>
<comment type="caution">
    <text evidence="20">The sequence shown here is derived from an EMBL/GenBank/DDBJ whole genome shotgun (WGS) entry which is preliminary data.</text>
</comment>
<protein>
    <recommendedName>
        <fullName evidence="18">Bifunctional protein GlmU</fullName>
    </recommendedName>
    <domain>
        <recommendedName>
            <fullName evidence="18">UDP-N-acetylglucosamine pyrophosphorylase</fullName>
            <ecNumber evidence="18">2.7.7.23</ecNumber>
        </recommendedName>
        <alternativeName>
            <fullName evidence="18">N-acetylglucosamine-1-phosphate uridyltransferase</fullName>
        </alternativeName>
    </domain>
    <domain>
        <recommendedName>
            <fullName evidence="18">Glucosamine-1-phosphate N-acetyltransferase</fullName>
            <ecNumber evidence="18">2.3.1.157</ecNumber>
        </recommendedName>
    </domain>
</protein>
<comment type="similarity">
    <text evidence="3 18">In the N-terminal section; belongs to the N-acetylglucosamine-1-phosphate uridyltransferase family.</text>
</comment>
<dbReference type="InterPro" id="IPR005882">
    <property type="entry name" value="Bifunctional_GlmU"/>
</dbReference>
<dbReference type="GO" id="GO:0006048">
    <property type="term" value="P:UDP-N-acetylglucosamine biosynthetic process"/>
    <property type="evidence" value="ECO:0007669"/>
    <property type="project" value="UniProtKB-UniPathway"/>
</dbReference>
<dbReference type="GO" id="GO:0016020">
    <property type="term" value="C:membrane"/>
    <property type="evidence" value="ECO:0007669"/>
    <property type="project" value="GOC"/>
</dbReference>
<evidence type="ECO:0000256" key="6">
    <source>
        <dbReference type="ARBA" id="ARBA00022695"/>
    </source>
</evidence>
<evidence type="ECO:0000256" key="16">
    <source>
        <dbReference type="ARBA" id="ARBA00048493"/>
    </source>
</evidence>
<keyword evidence="13 18" id="KW-0012">Acyltransferase</keyword>
<comment type="similarity">
    <text evidence="2 18">In the C-terminal section; belongs to the transferase hexapeptide repeat family.</text>
</comment>
<dbReference type="CDD" id="cd03353">
    <property type="entry name" value="LbH_GlmU_C"/>
    <property type="match status" value="1"/>
</dbReference>
<evidence type="ECO:0000256" key="3">
    <source>
        <dbReference type="ARBA" id="ARBA00007947"/>
    </source>
</evidence>
<feature type="binding site" evidence="18">
    <location>
        <position position="139"/>
    </location>
    <ligand>
        <name>UDP-N-acetyl-alpha-D-glucosamine</name>
        <dbReference type="ChEBI" id="CHEBI:57705"/>
    </ligand>
</feature>
<feature type="binding site" evidence="18">
    <location>
        <position position="154"/>
    </location>
    <ligand>
        <name>UDP-N-acetyl-alpha-D-glucosamine</name>
        <dbReference type="ChEBI" id="CHEBI:57705"/>
    </ligand>
</feature>
<dbReference type="UniPathway" id="UPA00113">
    <property type="reaction ID" value="UER00532"/>
</dbReference>
<comment type="subunit">
    <text evidence="18">Homotrimer.</text>
</comment>
<dbReference type="GO" id="GO:0071555">
    <property type="term" value="P:cell wall organization"/>
    <property type="evidence" value="ECO:0007669"/>
    <property type="project" value="UniProtKB-KW"/>
</dbReference>
<dbReference type="NCBIfam" id="NF010934">
    <property type="entry name" value="PRK14354.1"/>
    <property type="match status" value="1"/>
</dbReference>
<dbReference type="InterPro" id="IPR025877">
    <property type="entry name" value="MobA-like_NTP_Trfase"/>
</dbReference>
<dbReference type="GO" id="GO:0005737">
    <property type="term" value="C:cytoplasm"/>
    <property type="evidence" value="ECO:0007669"/>
    <property type="project" value="UniProtKB-SubCell"/>
</dbReference>
<dbReference type="InterPro" id="IPR038009">
    <property type="entry name" value="GlmU_C_LbH"/>
</dbReference>
<keyword evidence="9 18" id="KW-0460">Magnesium</keyword>
<evidence type="ECO:0000256" key="17">
    <source>
        <dbReference type="ARBA" id="ARBA00049628"/>
    </source>
</evidence>
<dbReference type="GO" id="GO:0008360">
    <property type="term" value="P:regulation of cell shape"/>
    <property type="evidence" value="ECO:0007669"/>
    <property type="project" value="UniProtKB-KW"/>
</dbReference>
<dbReference type="HAMAP" id="MF_01631">
    <property type="entry name" value="GlmU"/>
    <property type="match status" value="1"/>
</dbReference>
<comment type="pathway">
    <text evidence="18">Nucleotide-sugar biosynthesis; UDP-N-acetyl-alpha-D-glucosamine biosynthesis; UDP-N-acetyl-alpha-D-glucosamine from N-acetyl-alpha-D-glucosamine 1-phosphate: step 1/1.</text>
</comment>
<feature type="binding site" evidence="18">
    <location>
        <position position="331"/>
    </location>
    <ligand>
        <name>UDP-N-acetyl-alpha-D-glucosamine</name>
        <dbReference type="ChEBI" id="CHEBI:57705"/>
    </ligand>
</feature>
<feature type="binding site" evidence="18">
    <location>
        <position position="226"/>
    </location>
    <ligand>
        <name>Mg(2+)</name>
        <dbReference type="ChEBI" id="CHEBI:18420"/>
    </ligand>
</feature>
<dbReference type="InterPro" id="IPR029044">
    <property type="entry name" value="Nucleotide-diphossugar_trans"/>
</dbReference>
<feature type="binding site" evidence="18">
    <location>
        <begin position="8"/>
        <end position="11"/>
    </location>
    <ligand>
        <name>UDP-N-acetyl-alpha-D-glucosamine</name>
        <dbReference type="ChEBI" id="CHEBI:57705"/>
    </ligand>
</feature>
<keyword evidence="7 18" id="KW-0479">Metal-binding</keyword>
<feature type="binding site" evidence="18">
    <location>
        <position position="169"/>
    </location>
    <ligand>
        <name>UDP-N-acetyl-alpha-D-glucosamine</name>
        <dbReference type="ChEBI" id="CHEBI:57705"/>
    </ligand>
</feature>
<feature type="binding site" evidence="18">
    <location>
        <position position="375"/>
    </location>
    <ligand>
        <name>UDP-N-acetyl-alpha-D-glucosamine</name>
        <dbReference type="ChEBI" id="CHEBI:57705"/>
    </ligand>
</feature>
<name>A0A7C2EIU3_9THEO</name>
<feature type="binding site" evidence="18">
    <location>
        <position position="102"/>
    </location>
    <ligand>
        <name>Mg(2+)</name>
        <dbReference type="ChEBI" id="CHEBI:18420"/>
    </ligand>
</feature>
<dbReference type="InterPro" id="IPR018357">
    <property type="entry name" value="Hexapep_transf_CS"/>
</dbReference>
<dbReference type="NCBIfam" id="TIGR01173">
    <property type="entry name" value="glmU"/>
    <property type="match status" value="1"/>
</dbReference>
<dbReference type="SUPFAM" id="SSF51161">
    <property type="entry name" value="Trimeric LpxA-like enzymes"/>
    <property type="match status" value="1"/>
</dbReference>
<feature type="binding site" evidence="18">
    <location>
        <position position="421"/>
    </location>
    <ligand>
        <name>acetyl-CoA</name>
        <dbReference type="ChEBI" id="CHEBI:57288"/>
    </ligand>
</feature>
<comment type="caution">
    <text evidence="18">Lacks conserved residue(s) required for the propagation of feature annotation.</text>
</comment>
<dbReference type="GO" id="GO:0000287">
    <property type="term" value="F:magnesium ion binding"/>
    <property type="evidence" value="ECO:0007669"/>
    <property type="project" value="UniProtKB-UniRule"/>
</dbReference>
<dbReference type="Pfam" id="PF12804">
    <property type="entry name" value="NTP_transf_3"/>
    <property type="match status" value="1"/>
</dbReference>
<feature type="active site" description="Proton acceptor" evidence="18">
    <location>
        <position position="361"/>
    </location>
</feature>
<dbReference type="Gene3D" id="3.90.550.10">
    <property type="entry name" value="Spore Coat Polysaccharide Biosynthesis Protein SpsA, Chain A"/>
    <property type="match status" value="1"/>
</dbReference>
<feature type="binding site" evidence="18">
    <location>
        <position position="72"/>
    </location>
    <ligand>
        <name>UDP-N-acetyl-alpha-D-glucosamine</name>
        <dbReference type="ChEBI" id="CHEBI:57705"/>
    </ligand>
</feature>
<feature type="binding site" evidence="18">
    <location>
        <begin position="384"/>
        <end position="385"/>
    </location>
    <ligand>
        <name>acetyl-CoA</name>
        <dbReference type="ChEBI" id="CHEBI:57288"/>
    </ligand>
</feature>
<dbReference type="EC" id="2.7.7.23" evidence="18"/>
<dbReference type="AlphaFoldDB" id="A0A7C2EIU3"/>
<feature type="binding site" evidence="18">
    <location>
        <position position="438"/>
    </location>
    <ligand>
        <name>acetyl-CoA</name>
        <dbReference type="ChEBI" id="CHEBI:57288"/>
    </ligand>
</feature>
<evidence type="ECO:0000259" key="19">
    <source>
        <dbReference type="Pfam" id="PF12804"/>
    </source>
</evidence>
<evidence type="ECO:0000313" key="20">
    <source>
        <dbReference type="EMBL" id="HEL65123.1"/>
    </source>
</evidence>
<dbReference type="Gene3D" id="2.160.10.10">
    <property type="entry name" value="Hexapeptide repeat proteins"/>
    <property type="match status" value="1"/>
</dbReference>
<feature type="binding site" evidence="18">
    <location>
        <position position="378"/>
    </location>
    <ligand>
        <name>acetyl-CoA</name>
        <dbReference type="ChEBI" id="CHEBI:57288"/>
    </ligand>
</feature>
<keyword evidence="11 18" id="KW-0573">Peptidoglycan synthesis</keyword>
<dbReference type="InterPro" id="IPR011004">
    <property type="entry name" value="Trimer_LpxA-like_sf"/>
</dbReference>
<evidence type="ECO:0000256" key="9">
    <source>
        <dbReference type="ARBA" id="ARBA00022842"/>
    </source>
</evidence>
<keyword evidence="8 18" id="KW-0677">Repeat</keyword>
<dbReference type="PROSITE" id="PS00101">
    <property type="entry name" value="HEXAPEP_TRANSFERASES"/>
    <property type="match status" value="1"/>
</dbReference>
<dbReference type="Pfam" id="PF00132">
    <property type="entry name" value="Hexapep"/>
    <property type="match status" value="2"/>
</dbReference>
<evidence type="ECO:0000256" key="10">
    <source>
        <dbReference type="ARBA" id="ARBA00022960"/>
    </source>
</evidence>
<dbReference type="UniPathway" id="UPA00973"/>
<dbReference type="InterPro" id="IPR050065">
    <property type="entry name" value="GlmU-like"/>
</dbReference>
<keyword evidence="10 18" id="KW-0133">Cell shape</keyword>
<dbReference type="GO" id="GO:0009245">
    <property type="term" value="P:lipid A biosynthetic process"/>
    <property type="evidence" value="ECO:0007669"/>
    <property type="project" value="UniProtKB-UniRule"/>
</dbReference>
<evidence type="ECO:0000256" key="14">
    <source>
        <dbReference type="ARBA" id="ARBA00023316"/>
    </source>
</evidence>
<evidence type="ECO:0000256" key="11">
    <source>
        <dbReference type="ARBA" id="ARBA00022984"/>
    </source>
</evidence>
<dbReference type="GO" id="GO:0000902">
    <property type="term" value="P:cell morphogenesis"/>
    <property type="evidence" value="ECO:0007669"/>
    <property type="project" value="UniProtKB-UniRule"/>
</dbReference>
<sequence>MALAAVILAAGKGTRMNSRLPKVLHPVAGRPMLRFVLEAVAKAGADRVIVVAGYGAPAVAAAVAGLAEVVIQEEQLGTAHALLQAEKSLEGFAGEVMVLPGDTPLFRGETLRAFYAAHQREGAAATVLTARFADPAGYGRVIRDATGKVLRIVEHCDATEEELAVNEVNTGFYFFKPVIFSVLKRISPTNVQREYYLPDAIRLLREEGLPVAAWEAPDPEEFFGVNDRRQLAVAERIVRQRVLAALMDGGVTVLDPAVTYVDPGVVVGPDTVIYPFTFLEGETTVGMEARLGPWAKITDSRLGNGVAVQSAVVNGAVIGDGAAIGPFTYLRPGTVVGPGAKVGGFVEVKKSVIGEGSKVPHLSYIGDTEIGRNVNVGAGTITCNYDGRQKWPTVIEDEAFVGSNTNLVAPVRVGKGAYIGAGSTITKDVPPEALGVARSRQVNIPHWAKKRVRE</sequence>
<feature type="region of interest" description="Pyrophosphorylase" evidence="18">
    <location>
        <begin position="1"/>
        <end position="228"/>
    </location>
</feature>
<dbReference type="EC" id="2.3.1.157" evidence="18"/>
<proteinExistence type="inferred from homology"/>
<feature type="region of interest" description="Linker" evidence="18">
    <location>
        <begin position="229"/>
        <end position="249"/>
    </location>
</feature>
<evidence type="ECO:0000256" key="12">
    <source>
        <dbReference type="ARBA" id="ARBA00023268"/>
    </source>
</evidence>
<evidence type="ECO:0000256" key="2">
    <source>
        <dbReference type="ARBA" id="ARBA00007707"/>
    </source>
</evidence>
<feature type="binding site" evidence="18">
    <location>
        <position position="364"/>
    </location>
    <ligand>
        <name>UDP-N-acetyl-alpha-D-glucosamine</name>
        <dbReference type="ChEBI" id="CHEBI:57705"/>
    </ligand>
</feature>
<reference evidence="20" key="1">
    <citation type="journal article" date="2020" name="mSystems">
        <title>Genome- and Community-Level Interaction Insights into Carbon Utilization and Element Cycling Functions of Hydrothermarchaeota in Hydrothermal Sediment.</title>
        <authorList>
            <person name="Zhou Z."/>
            <person name="Liu Y."/>
            <person name="Xu W."/>
            <person name="Pan J."/>
            <person name="Luo Z.H."/>
            <person name="Li M."/>
        </authorList>
    </citation>
    <scope>NUCLEOTIDE SEQUENCE [LARGE SCALE GENOMIC DNA]</scope>
    <source>
        <strain evidence="20">SpSt-300</strain>
    </source>
</reference>
<dbReference type="InterPro" id="IPR001451">
    <property type="entry name" value="Hexapep"/>
</dbReference>
<feature type="binding site" evidence="18">
    <location>
        <position position="349"/>
    </location>
    <ligand>
        <name>UDP-N-acetyl-alpha-D-glucosamine</name>
        <dbReference type="ChEBI" id="CHEBI:57705"/>
    </ligand>
</feature>
<keyword evidence="4 18" id="KW-0963">Cytoplasm</keyword>
<keyword evidence="12 18" id="KW-0511">Multifunctional enzyme</keyword>
<feature type="region of interest" description="N-acetyltransferase" evidence="18">
    <location>
        <begin position="250"/>
        <end position="454"/>
    </location>
</feature>
<dbReference type="GO" id="GO:0019134">
    <property type="term" value="F:glucosamine-1-phosphate N-acetyltransferase activity"/>
    <property type="evidence" value="ECO:0007669"/>
    <property type="project" value="UniProtKB-UniRule"/>
</dbReference>
<evidence type="ECO:0000256" key="18">
    <source>
        <dbReference type="HAMAP-Rule" id="MF_01631"/>
    </source>
</evidence>
<accession>A0A7C2EIU3</accession>
<evidence type="ECO:0000256" key="4">
    <source>
        <dbReference type="ARBA" id="ARBA00022490"/>
    </source>
</evidence>
<evidence type="ECO:0000256" key="5">
    <source>
        <dbReference type="ARBA" id="ARBA00022679"/>
    </source>
</evidence>
<comment type="subcellular location">
    <subcellularLocation>
        <location evidence="1 18">Cytoplasm</location>
    </subcellularLocation>
</comment>
<evidence type="ECO:0000256" key="1">
    <source>
        <dbReference type="ARBA" id="ARBA00004496"/>
    </source>
</evidence>
<comment type="catalytic activity">
    <reaction evidence="15 18">
        <text>alpha-D-glucosamine 1-phosphate + acetyl-CoA = N-acetyl-alpha-D-glucosamine 1-phosphate + CoA + H(+)</text>
        <dbReference type="Rhea" id="RHEA:13725"/>
        <dbReference type="ChEBI" id="CHEBI:15378"/>
        <dbReference type="ChEBI" id="CHEBI:57287"/>
        <dbReference type="ChEBI" id="CHEBI:57288"/>
        <dbReference type="ChEBI" id="CHEBI:57776"/>
        <dbReference type="ChEBI" id="CHEBI:58516"/>
        <dbReference type="EC" id="2.3.1.157"/>
    </reaction>
</comment>
<keyword evidence="6 18" id="KW-0548">Nucleotidyltransferase</keyword>
<feature type="binding site" evidence="18">
    <location>
        <begin position="77"/>
        <end position="78"/>
    </location>
    <ligand>
        <name>UDP-N-acetyl-alpha-D-glucosamine</name>
        <dbReference type="ChEBI" id="CHEBI:57705"/>
    </ligand>
</feature>
<feature type="binding site" evidence="18">
    <location>
        <position position="403"/>
    </location>
    <ligand>
        <name>acetyl-CoA</name>
        <dbReference type="ChEBI" id="CHEBI:57288"/>
    </ligand>
</feature>
<dbReference type="GO" id="GO:0003977">
    <property type="term" value="F:UDP-N-acetylglucosamine diphosphorylase activity"/>
    <property type="evidence" value="ECO:0007669"/>
    <property type="project" value="UniProtKB-UniRule"/>
</dbReference>
<comment type="catalytic activity">
    <reaction evidence="16 18">
        <text>N-acetyl-alpha-D-glucosamine 1-phosphate + UTP + H(+) = UDP-N-acetyl-alpha-D-glucosamine + diphosphate</text>
        <dbReference type="Rhea" id="RHEA:13509"/>
        <dbReference type="ChEBI" id="CHEBI:15378"/>
        <dbReference type="ChEBI" id="CHEBI:33019"/>
        <dbReference type="ChEBI" id="CHEBI:46398"/>
        <dbReference type="ChEBI" id="CHEBI:57705"/>
        <dbReference type="ChEBI" id="CHEBI:57776"/>
        <dbReference type="EC" id="2.7.7.23"/>
    </reaction>
</comment>
<gene>
    <name evidence="18 20" type="primary">glmU</name>
    <name evidence="20" type="ORF">ENQ34_00360</name>
</gene>
<dbReference type="EMBL" id="DSMU01000022">
    <property type="protein sequence ID" value="HEL65123.1"/>
    <property type="molecule type" value="Genomic_DNA"/>
</dbReference>
<dbReference type="SUPFAM" id="SSF53448">
    <property type="entry name" value="Nucleotide-diphospho-sugar transferases"/>
    <property type="match status" value="1"/>
</dbReference>